<dbReference type="OrthoDB" id="9812472at2"/>
<dbReference type="InterPro" id="IPR044862">
    <property type="entry name" value="Pro_4_hyd_alph_FE2OG_OXY"/>
</dbReference>
<dbReference type="AlphaFoldDB" id="A0A1C3RM00"/>
<comment type="cofactor">
    <cofactor evidence="1 7">
        <name>L-ascorbate</name>
        <dbReference type="ChEBI" id="CHEBI:38290"/>
    </cofactor>
</comment>
<dbReference type="Proteomes" id="UP000231658">
    <property type="component" value="Unassembled WGS sequence"/>
</dbReference>
<dbReference type="InterPro" id="IPR041097">
    <property type="entry name" value="PKHD_C"/>
</dbReference>
<feature type="domain" description="Fe2OG dioxygenase" evidence="8">
    <location>
        <begin position="76"/>
        <end position="174"/>
    </location>
</feature>
<dbReference type="InterPro" id="IPR005123">
    <property type="entry name" value="Oxoglu/Fe-dep_dioxygenase_dom"/>
</dbReference>
<name>A0A1C3RM00_9PROT</name>
<dbReference type="RefSeq" id="WP_069190305.1">
    <property type="nucleotide sequence ID" value="NZ_FLYE01000048.1"/>
</dbReference>
<keyword evidence="10" id="KW-1185">Reference proteome</keyword>
<dbReference type="GO" id="GO:0016706">
    <property type="term" value="F:2-oxoglutarate-dependent dioxygenase activity"/>
    <property type="evidence" value="ECO:0007669"/>
    <property type="project" value="UniProtKB-UniRule"/>
</dbReference>
<evidence type="ECO:0000256" key="6">
    <source>
        <dbReference type="ARBA" id="ARBA00023004"/>
    </source>
</evidence>
<organism evidence="9 10">
    <name type="scientific">Candidatus Terasakiella magnetica</name>
    <dbReference type="NCBI Taxonomy" id="1867952"/>
    <lineage>
        <taxon>Bacteria</taxon>
        <taxon>Pseudomonadati</taxon>
        <taxon>Pseudomonadota</taxon>
        <taxon>Alphaproteobacteria</taxon>
        <taxon>Rhodospirillales</taxon>
        <taxon>Terasakiellaceae</taxon>
        <taxon>Terasakiella</taxon>
    </lineage>
</organism>
<dbReference type="GO" id="GO:0006974">
    <property type="term" value="P:DNA damage response"/>
    <property type="evidence" value="ECO:0007669"/>
    <property type="project" value="TreeGrafter"/>
</dbReference>
<keyword evidence="2 7" id="KW-0479">Metal-binding</keyword>
<evidence type="ECO:0000256" key="2">
    <source>
        <dbReference type="ARBA" id="ARBA00022723"/>
    </source>
</evidence>
<dbReference type="InterPro" id="IPR023550">
    <property type="entry name" value="PKHD_hydroxylase"/>
</dbReference>
<dbReference type="GO" id="GO:0031418">
    <property type="term" value="F:L-ascorbic acid binding"/>
    <property type="evidence" value="ECO:0007669"/>
    <property type="project" value="UniProtKB-KW"/>
</dbReference>
<dbReference type="NCBIfam" id="NF003975">
    <property type="entry name" value="PRK05467.1-4"/>
    <property type="match status" value="1"/>
</dbReference>
<sequence>MIIPLPNLLSDNQVKTIMGLVGSAQFEDGKNTAGWHAREVKNNEQMTQSEPLKEINQILSRALQLNELFNFATHPHIIRPFLVSRCKDQGSYGTHIDNALMFHERTSRTDISMTVFLSPPNSYEGGDLVIEEPAAERRFRMAAGSAIVYPSTTLHRVEPVTKGERIVACTWVQSRIRSAEQREILFDMDTARRSLFQKDGKSREFDLMTKAHANLMRRWSDV</sequence>
<dbReference type="Pfam" id="PF18331">
    <property type="entry name" value="PKHD_C"/>
    <property type="match status" value="1"/>
</dbReference>
<evidence type="ECO:0000256" key="4">
    <source>
        <dbReference type="ARBA" id="ARBA00022964"/>
    </source>
</evidence>
<feature type="binding site" evidence="7">
    <location>
        <position position="165"/>
    </location>
    <ligand>
        <name>2-oxoglutarate</name>
        <dbReference type="ChEBI" id="CHEBI:16810"/>
    </ligand>
</feature>
<dbReference type="EMBL" id="FLYE01000048">
    <property type="protein sequence ID" value="SCA58307.1"/>
    <property type="molecule type" value="Genomic_DNA"/>
</dbReference>
<evidence type="ECO:0000256" key="7">
    <source>
        <dbReference type="HAMAP-Rule" id="MF_00657"/>
    </source>
</evidence>
<dbReference type="InterPro" id="IPR006620">
    <property type="entry name" value="Pro_4_hyd_alph"/>
</dbReference>
<reference evidence="9 10" key="1">
    <citation type="submission" date="2016-07" db="EMBL/GenBank/DDBJ databases">
        <authorList>
            <person name="Lefevre C.T."/>
        </authorList>
    </citation>
    <scope>NUCLEOTIDE SEQUENCE [LARGE SCALE GENOMIC DNA]</scope>
    <source>
        <strain evidence="9">PR1</strain>
    </source>
</reference>
<keyword evidence="6 7" id="KW-0408">Iron</keyword>
<evidence type="ECO:0000259" key="8">
    <source>
        <dbReference type="PROSITE" id="PS51471"/>
    </source>
</evidence>
<evidence type="ECO:0000313" key="9">
    <source>
        <dbReference type="EMBL" id="SCA58307.1"/>
    </source>
</evidence>
<protein>
    <submittedName>
        <fullName evidence="9">PKHD-type hydroxylase cce_3668</fullName>
        <ecNumber evidence="9">1.14.11.-</ecNumber>
    </submittedName>
</protein>
<evidence type="ECO:0000256" key="5">
    <source>
        <dbReference type="ARBA" id="ARBA00023002"/>
    </source>
</evidence>
<dbReference type="HAMAP" id="MF_00657">
    <property type="entry name" value="Hydroxyl_YbiX"/>
    <property type="match status" value="1"/>
</dbReference>
<dbReference type="GO" id="GO:0006879">
    <property type="term" value="P:intracellular iron ion homeostasis"/>
    <property type="evidence" value="ECO:0007669"/>
    <property type="project" value="TreeGrafter"/>
</dbReference>
<accession>A0A1C3RM00</accession>
<dbReference type="Gene3D" id="4.10.860.20">
    <property type="entry name" value="Rabenosyn, Rab binding domain"/>
    <property type="match status" value="1"/>
</dbReference>
<evidence type="ECO:0000256" key="3">
    <source>
        <dbReference type="ARBA" id="ARBA00022896"/>
    </source>
</evidence>
<dbReference type="PROSITE" id="PS51471">
    <property type="entry name" value="FE2OG_OXY"/>
    <property type="match status" value="1"/>
</dbReference>
<feature type="binding site" evidence="7">
    <location>
        <position position="155"/>
    </location>
    <ligand>
        <name>Fe cation</name>
        <dbReference type="ChEBI" id="CHEBI:24875"/>
    </ligand>
</feature>
<dbReference type="SMART" id="SM00702">
    <property type="entry name" value="P4Hc"/>
    <property type="match status" value="1"/>
</dbReference>
<comment type="cofactor">
    <cofactor evidence="7">
        <name>Fe(2+)</name>
        <dbReference type="ChEBI" id="CHEBI:29033"/>
    </cofactor>
    <text evidence="7">Binds 1 Fe(2+) ion per subunit.</text>
</comment>
<keyword evidence="5 7" id="KW-0560">Oxidoreductase</keyword>
<dbReference type="EC" id="1.14.11.-" evidence="9"/>
<feature type="binding site" evidence="7">
    <location>
        <position position="97"/>
    </location>
    <ligand>
        <name>Fe cation</name>
        <dbReference type="ChEBI" id="CHEBI:24875"/>
    </ligand>
</feature>
<gene>
    <name evidence="9" type="ORF">MTBPR1_90154</name>
</gene>
<dbReference type="PANTHER" id="PTHR41536:SF1">
    <property type="entry name" value="PKHD-TYPE HYDROXYLASE YBIX"/>
    <property type="match status" value="1"/>
</dbReference>
<feature type="binding site" evidence="7">
    <location>
        <position position="95"/>
    </location>
    <ligand>
        <name>Fe cation</name>
        <dbReference type="ChEBI" id="CHEBI:24875"/>
    </ligand>
</feature>
<keyword evidence="3 7" id="KW-0847">Vitamin C</keyword>
<dbReference type="PANTHER" id="PTHR41536">
    <property type="entry name" value="PKHD-TYPE HYDROXYLASE YBIX"/>
    <property type="match status" value="1"/>
</dbReference>
<evidence type="ECO:0000256" key="1">
    <source>
        <dbReference type="ARBA" id="ARBA00001961"/>
    </source>
</evidence>
<evidence type="ECO:0000313" key="10">
    <source>
        <dbReference type="Proteomes" id="UP000231658"/>
    </source>
</evidence>
<dbReference type="Pfam" id="PF13640">
    <property type="entry name" value="2OG-FeII_Oxy_3"/>
    <property type="match status" value="1"/>
</dbReference>
<dbReference type="NCBIfam" id="NF003974">
    <property type="entry name" value="PRK05467.1-3"/>
    <property type="match status" value="1"/>
</dbReference>
<proteinExistence type="inferred from homology"/>
<dbReference type="GO" id="GO:0005506">
    <property type="term" value="F:iron ion binding"/>
    <property type="evidence" value="ECO:0007669"/>
    <property type="project" value="UniProtKB-UniRule"/>
</dbReference>
<dbReference type="STRING" id="1867952.MTBPR1_90154"/>
<keyword evidence="4 7" id="KW-0223">Dioxygenase</keyword>
<dbReference type="Gene3D" id="2.60.120.620">
    <property type="entry name" value="q2cbj1_9rhob like domain"/>
    <property type="match status" value="1"/>
</dbReference>